<name>A0A7W3TLS3_9GAMM</name>
<comment type="caution">
    <text evidence="2">The sequence shown here is derived from an EMBL/GenBank/DDBJ whole genome shotgun (WGS) entry which is preliminary data.</text>
</comment>
<dbReference type="Pfam" id="PF03167">
    <property type="entry name" value="UDG"/>
    <property type="match status" value="1"/>
</dbReference>
<keyword evidence="2" id="KW-0378">Hydrolase</keyword>
<dbReference type="Gene3D" id="3.40.470.10">
    <property type="entry name" value="Uracil-DNA glycosylase-like domain"/>
    <property type="match status" value="1"/>
</dbReference>
<dbReference type="AlphaFoldDB" id="A0A7W3TLS3"/>
<accession>A0A7W3TLS3</accession>
<dbReference type="InterPro" id="IPR036895">
    <property type="entry name" value="Uracil-DNA_glycosylase-like_sf"/>
</dbReference>
<dbReference type="EC" id="3.2.2.15" evidence="2"/>
<evidence type="ECO:0000313" key="2">
    <source>
        <dbReference type="EMBL" id="MBB1060680.1"/>
    </source>
</evidence>
<dbReference type="CDD" id="cd10032">
    <property type="entry name" value="UDG-F6_HDG"/>
    <property type="match status" value="1"/>
</dbReference>
<gene>
    <name evidence="2" type="ORF">H4F98_08845</name>
</gene>
<reference evidence="2 3" key="1">
    <citation type="submission" date="2020-08" db="EMBL/GenBank/DDBJ databases">
        <authorList>
            <person name="Xu S."/>
            <person name="Li A."/>
        </authorList>
    </citation>
    <scope>NUCLEOTIDE SEQUENCE [LARGE SCALE GENOMIC DNA]</scope>
    <source>
        <strain evidence="2 3">119BY6-57</strain>
    </source>
</reference>
<keyword evidence="3" id="KW-1185">Reference proteome</keyword>
<dbReference type="SMART" id="SM00987">
    <property type="entry name" value="UreE_C"/>
    <property type="match status" value="1"/>
</dbReference>
<feature type="domain" description="Uracil-DNA glycosylase-like" evidence="1">
    <location>
        <begin position="18"/>
        <end position="174"/>
    </location>
</feature>
<protein>
    <submittedName>
        <fullName evidence="2">DNA-deoxyinosine glycosylase</fullName>
        <ecNumber evidence="2">3.2.2.15</ecNumber>
    </submittedName>
</protein>
<sequence length="191" mass="20379">MPSSPAPPAAGPTLHGFPPIAGKAPRVLVLGSMPGAASLAARAYYAHPRNLFWPFMADFFGFSTSLPYPLRVRRLVESGVAVWDVLAQCERAGSLDSAIRDETAAANDFEAFFDAHPGIGSVLFNGAKAEASYRRLVPGRRLDDGRLLQRLPSTSPANASQAVDAKREAWRRALQEAGVAVVRRAGDPAPT</sequence>
<evidence type="ECO:0000259" key="1">
    <source>
        <dbReference type="SMART" id="SM00986"/>
    </source>
</evidence>
<dbReference type="EMBL" id="JACHTF010000008">
    <property type="protein sequence ID" value="MBB1060680.1"/>
    <property type="molecule type" value="Genomic_DNA"/>
</dbReference>
<proteinExistence type="predicted"/>
<dbReference type="InterPro" id="IPR005122">
    <property type="entry name" value="Uracil-DNA_glycosylase-like"/>
</dbReference>
<dbReference type="GO" id="GO:0033958">
    <property type="term" value="F:DNA-deoxyinosine glycosylase activity"/>
    <property type="evidence" value="ECO:0007669"/>
    <property type="project" value="UniProtKB-EC"/>
</dbReference>
<dbReference type="RefSeq" id="WP_182686856.1">
    <property type="nucleotide sequence ID" value="NZ_JACHTF010000008.1"/>
</dbReference>
<dbReference type="SMART" id="SM00986">
    <property type="entry name" value="UDG"/>
    <property type="match status" value="1"/>
</dbReference>
<dbReference type="Proteomes" id="UP000523196">
    <property type="component" value="Unassembled WGS sequence"/>
</dbReference>
<keyword evidence="2" id="KW-0326">Glycosidase</keyword>
<dbReference type="NCBIfam" id="TIGR04274">
    <property type="entry name" value="hypoxanDNAglyco"/>
    <property type="match status" value="1"/>
</dbReference>
<evidence type="ECO:0000313" key="3">
    <source>
        <dbReference type="Proteomes" id="UP000523196"/>
    </source>
</evidence>
<organism evidence="2 3">
    <name type="scientific">Marilutibacter spongiae</name>
    <dbReference type="NCBI Taxonomy" id="2025720"/>
    <lineage>
        <taxon>Bacteria</taxon>
        <taxon>Pseudomonadati</taxon>
        <taxon>Pseudomonadota</taxon>
        <taxon>Gammaproteobacteria</taxon>
        <taxon>Lysobacterales</taxon>
        <taxon>Lysobacteraceae</taxon>
        <taxon>Marilutibacter</taxon>
    </lineage>
</organism>
<dbReference type="InterPro" id="IPR026353">
    <property type="entry name" value="Hypoxan-DNA_Glyclase"/>
</dbReference>
<dbReference type="SUPFAM" id="SSF52141">
    <property type="entry name" value="Uracil-DNA glycosylase-like"/>
    <property type="match status" value="1"/>
</dbReference>